<name>A0AAW4WZC7_9FIRM</name>
<keyword evidence="5" id="KW-0408">Iron</keyword>
<dbReference type="Pfam" id="PF13237">
    <property type="entry name" value="Fer4_10"/>
    <property type="match status" value="1"/>
</dbReference>
<evidence type="ECO:0000313" key="9">
    <source>
        <dbReference type="EMBL" id="MCC3144844.1"/>
    </source>
</evidence>
<proteinExistence type="predicted"/>
<dbReference type="InterPro" id="IPR051684">
    <property type="entry name" value="Electron_Trans/Redox"/>
</dbReference>
<protein>
    <submittedName>
        <fullName evidence="9">4Fe-4S binding protein</fullName>
    </submittedName>
</protein>
<dbReference type="PANTHER" id="PTHR30176">
    <property type="entry name" value="FERREDOXIN-TYPE PROTEIN NAPH"/>
    <property type="match status" value="1"/>
</dbReference>
<dbReference type="PROSITE" id="PS00198">
    <property type="entry name" value="4FE4S_FER_1"/>
    <property type="match status" value="1"/>
</dbReference>
<evidence type="ECO:0000256" key="3">
    <source>
        <dbReference type="ARBA" id="ARBA00022723"/>
    </source>
</evidence>
<dbReference type="GO" id="GO:0046872">
    <property type="term" value="F:metal ion binding"/>
    <property type="evidence" value="ECO:0007669"/>
    <property type="project" value="UniProtKB-KW"/>
</dbReference>
<dbReference type="Pfam" id="PF12801">
    <property type="entry name" value="Fer4_5"/>
    <property type="match status" value="2"/>
</dbReference>
<feature type="transmembrane region" description="Helical" evidence="7">
    <location>
        <begin position="21"/>
        <end position="36"/>
    </location>
</feature>
<dbReference type="InterPro" id="IPR017896">
    <property type="entry name" value="4Fe4S_Fe-S-bd"/>
</dbReference>
<evidence type="ECO:0000256" key="4">
    <source>
        <dbReference type="ARBA" id="ARBA00022982"/>
    </source>
</evidence>
<comment type="caution">
    <text evidence="9">The sequence shown here is derived from an EMBL/GenBank/DDBJ whole genome shotgun (WGS) entry which is preliminary data.</text>
</comment>
<dbReference type="SUPFAM" id="SSF54862">
    <property type="entry name" value="4Fe-4S ferredoxins"/>
    <property type="match status" value="1"/>
</dbReference>
<evidence type="ECO:0000256" key="7">
    <source>
        <dbReference type="SAM" id="Phobius"/>
    </source>
</evidence>
<keyword evidence="7" id="KW-1133">Transmembrane helix</keyword>
<sequence length="253" mass="29011">MPADSKYYIETNRAFTLLRKYSWIFTLTVAIGGLWLPKLGLFVLPIMAGLTITAFFKGRYWCGNICPHGSLFDSLLMPLSKNKKIPDFFKSKYVEYGFFFFFSFQVGRKFVQAWSNFGQQSFLDQLGMIFVASYLMVTILGGLATIFISPRTWCQFCPMGALQRFSYKIGKLLNIAPKTDKKVTIESKELCKECGLCAKTCPMQLEPYKNFNEDNQFESEECIRCDVCVQNCPIDILEIKSIDDDSEELKKAQ</sequence>
<dbReference type="InterPro" id="IPR017900">
    <property type="entry name" value="4Fe4S_Fe_S_CS"/>
</dbReference>
<feature type="domain" description="4Fe-4S ferredoxin-type" evidence="8">
    <location>
        <begin position="213"/>
        <end position="242"/>
    </location>
</feature>
<dbReference type="GO" id="GO:0005886">
    <property type="term" value="C:plasma membrane"/>
    <property type="evidence" value="ECO:0007669"/>
    <property type="project" value="TreeGrafter"/>
</dbReference>
<dbReference type="Gene3D" id="3.30.70.20">
    <property type="match status" value="2"/>
</dbReference>
<dbReference type="GO" id="GO:0051539">
    <property type="term" value="F:4 iron, 4 sulfur cluster binding"/>
    <property type="evidence" value="ECO:0007669"/>
    <property type="project" value="UniProtKB-KW"/>
</dbReference>
<keyword evidence="6" id="KW-0411">Iron-sulfur</keyword>
<dbReference type="PROSITE" id="PS51379">
    <property type="entry name" value="4FE4S_FER_2"/>
    <property type="match status" value="2"/>
</dbReference>
<dbReference type="AlphaFoldDB" id="A0AAW4WZC7"/>
<accession>A0AAW4WZC7</accession>
<keyword evidence="3" id="KW-0479">Metal-binding</keyword>
<dbReference type="Proteomes" id="UP001199296">
    <property type="component" value="Unassembled WGS sequence"/>
</dbReference>
<dbReference type="RefSeq" id="WP_229345049.1">
    <property type="nucleotide sequence ID" value="NZ_JAJFAT010000006.1"/>
</dbReference>
<keyword evidence="1" id="KW-0813">Transport</keyword>
<feature type="domain" description="4Fe-4S ferredoxin-type" evidence="8">
    <location>
        <begin position="181"/>
        <end position="211"/>
    </location>
</feature>
<dbReference type="PANTHER" id="PTHR30176:SF3">
    <property type="entry name" value="FERREDOXIN-TYPE PROTEIN NAPH"/>
    <property type="match status" value="1"/>
</dbReference>
<evidence type="ECO:0000313" key="10">
    <source>
        <dbReference type="Proteomes" id="UP001199296"/>
    </source>
</evidence>
<dbReference type="EMBL" id="JAJFAT010000006">
    <property type="protein sequence ID" value="MCC3144844.1"/>
    <property type="molecule type" value="Genomic_DNA"/>
</dbReference>
<keyword evidence="7" id="KW-0812">Transmembrane</keyword>
<gene>
    <name evidence="9" type="ORF">LJ207_05825</name>
</gene>
<keyword evidence="7" id="KW-0472">Membrane</keyword>
<keyword evidence="4" id="KW-0249">Electron transport</keyword>
<keyword evidence="2" id="KW-0004">4Fe-4S</keyword>
<evidence type="ECO:0000259" key="8">
    <source>
        <dbReference type="PROSITE" id="PS51379"/>
    </source>
</evidence>
<organism evidence="9 10">
    <name type="scientific">Halanaerobium polyolivorans</name>
    <dbReference type="NCBI Taxonomy" id="2886943"/>
    <lineage>
        <taxon>Bacteria</taxon>
        <taxon>Bacillati</taxon>
        <taxon>Bacillota</taxon>
        <taxon>Clostridia</taxon>
        <taxon>Halanaerobiales</taxon>
        <taxon>Halanaerobiaceae</taxon>
        <taxon>Halanaerobium</taxon>
    </lineage>
</organism>
<feature type="transmembrane region" description="Helical" evidence="7">
    <location>
        <begin position="126"/>
        <end position="149"/>
    </location>
</feature>
<reference evidence="9 10" key="1">
    <citation type="submission" date="2021-10" db="EMBL/GenBank/DDBJ databases">
        <authorList>
            <person name="Grouzdev D.S."/>
            <person name="Pantiukh K.S."/>
            <person name="Krutkina M.S."/>
        </authorList>
    </citation>
    <scope>NUCLEOTIDE SEQUENCE [LARGE SCALE GENOMIC DNA]</scope>
    <source>
        <strain evidence="9 10">Z-7514</strain>
    </source>
</reference>
<keyword evidence="10" id="KW-1185">Reference proteome</keyword>
<evidence type="ECO:0000256" key="2">
    <source>
        <dbReference type="ARBA" id="ARBA00022485"/>
    </source>
</evidence>
<evidence type="ECO:0000256" key="1">
    <source>
        <dbReference type="ARBA" id="ARBA00022448"/>
    </source>
</evidence>
<evidence type="ECO:0000256" key="5">
    <source>
        <dbReference type="ARBA" id="ARBA00023004"/>
    </source>
</evidence>
<evidence type="ECO:0000256" key="6">
    <source>
        <dbReference type="ARBA" id="ARBA00023014"/>
    </source>
</evidence>